<dbReference type="EMBL" id="NFKP01000003">
    <property type="protein sequence ID" value="OUP70670.1"/>
    <property type="molecule type" value="Genomic_DNA"/>
</dbReference>
<dbReference type="RefSeq" id="WP_087299852.1">
    <property type="nucleotide sequence ID" value="NZ_NFKP01000003.1"/>
</dbReference>
<name>A0A1Y4MQZ3_9FIRM</name>
<dbReference type="Proteomes" id="UP000196386">
    <property type="component" value="Unassembled WGS sequence"/>
</dbReference>
<sequence length="127" mass="14160">MLNITDLNEVYIEALSDSELLKKSLSARLDEFLSNLATDDLLSLDAVSLAAERIMSALSSKSGAAEYLAKISSAKSDSYKILYVLIYAYQIEKFSQAVQQYSVNAEDILIYIMMMVNSDDKFSSIVY</sequence>
<gene>
    <name evidence="1" type="ORF">B5F11_04290</name>
</gene>
<evidence type="ECO:0000313" key="1">
    <source>
        <dbReference type="EMBL" id="OUP70670.1"/>
    </source>
</evidence>
<proteinExistence type="predicted"/>
<comment type="caution">
    <text evidence="1">The sequence shown here is derived from an EMBL/GenBank/DDBJ whole genome shotgun (WGS) entry which is preliminary data.</text>
</comment>
<reference evidence="2" key="1">
    <citation type="submission" date="2017-04" db="EMBL/GenBank/DDBJ databases">
        <title>Function of individual gut microbiota members based on whole genome sequencing of pure cultures obtained from chicken caecum.</title>
        <authorList>
            <person name="Medvecky M."/>
            <person name="Cejkova D."/>
            <person name="Polansky O."/>
            <person name="Karasova D."/>
            <person name="Kubasova T."/>
            <person name="Cizek A."/>
            <person name="Rychlik I."/>
        </authorList>
    </citation>
    <scope>NUCLEOTIDE SEQUENCE [LARGE SCALE GENOMIC DNA]</scope>
    <source>
        <strain evidence="2">An175</strain>
    </source>
</reference>
<organism evidence="1 2">
    <name type="scientific">Anaerotruncus colihominis</name>
    <dbReference type="NCBI Taxonomy" id="169435"/>
    <lineage>
        <taxon>Bacteria</taxon>
        <taxon>Bacillati</taxon>
        <taxon>Bacillota</taxon>
        <taxon>Clostridia</taxon>
        <taxon>Eubacteriales</taxon>
        <taxon>Oscillospiraceae</taxon>
        <taxon>Anaerotruncus</taxon>
    </lineage>
</organism>
<protein>
    <submittedName>
        <fullName evidence="1">Uncharacterized protein</fullName>
    </submittedName>
</protein>
<accession>A0A1Y4MQZ3</accession>
<dbReference type="AlphaFoldDB" id="A0A1Y4MQZ3"/>
<evidence type="ECO:0000313" key="2">
    <source>
        <dbReference type="Proteomes" id="UP000196386"/>
    </source>
</evidence>